<dbReference type="EMBL" id="FNFY01000019">
    <property type="protein sequence ID" value="SDL05088.1"/>
    <property type="molecule type" value="Genomic_DNA"/>
</dbReference>
<organism evidence="1 2">
    <name type="scientific">Lacicoccus qingdaonensis</name>
    <dbReference type="NCBI Taxonomy" id="576118"/>
    <lineage>
        <taxon>Bacteria</taxon>
        <taxon>Bacillati</taxon>
        <taxon>Bacillota</taxon>
        <taxon>Bacilli</taxon>
        <taxon>Bacillales</taxon>
        <taxon>Salinicoccaceae</taxon>
        <taxon>Lacicoccus</taxon>
    </lineage>
</organism>
<evidence type="ECO:0000313" key="1">
    <source>
        <dbReference type="EMBL" id="SDL05088.1"/>
    </source>
</evidence>
<dbReference type="OrthoDB" id="3233233at2"/>
<protein>
    <recommendedName>
        <fullName evidence="3">NIPSNAP protein</fullName>
    </recommendedName>
</protein>
<reference evidence="2" key="1">
    <citation type="submission" date="2016-10" db="EMBL/GenBank/DDBJ databases">
        <authorList>
            <person name="Varghese N."/>
            <person name="Submissions S."/>
        </authorList>
    </citation>
    <scope>NUCLEOTIDE SEQUENCE [LARGE SCALE GENOMIC DNA]</scope>
    <source>
        <strain evidence="2">CGMCC 1.8895</strain>
    </source>
</reference>
<proteinExistence type="predicted"/>
<dbReference type="Pfam" id="PF19673">
    <property type="entry name" value="DUF6176"/>
    <property type="match status" value="1"/>
</dbReference>
<gene>
    <name evidence="1" type="ORF">SAMN05216216_11938</name>
</gene>
<dbReference type="STRING" id="576118.SAMN05216216_11938"/>
<dbReference type="InterPro" id="IPR046174">
    <property type="entry name" value="DUF6176"/>
</dbReference>
<sequence length="125" mass="14919">MQVELTKFRIKQGKSELVDEWMEFLNDNMQDALLSLDGEKMFVETIMRDTVGDREYLYWYSIQADDGDTNTEVAECIDRRHVSYWNRCIDKAYRPRNLQNEVVMIPKRIKSYMQHLENEDKAATV</sequence>
<keyword evidence="2" id="KW-1185">Reference proteome</keyword>
<dbReference type="Proteomes" id="UP000199008">
    <property type="component" value="Unassembled WGS sequence"/>
</dbReference>
<name>A0A1G9GWP3_9BACL</name>
<dbReference type="RefSeq" id="WP_092987163.1">
    <property type="nucleotide sequence ID" value="NZ_FNFY01000019.1"/>
</dbReference>
<evidence type="ECO:0000313" key="2">
    <source>
        <dbReference type="Proteomes" id="UP000199008"/>
    </source>
</evidence>
<dbReference type="AlphaFoldDB" id="A0A1G9GWP3"/>
<evidence type="ECO:0008006" key="3">
    <source>
        <dbReference type="Google" id="ProtNLM"/>
    </source>
</evidence>
<accession>A0A1G9GWP3</accession>